<proteinExistence type="predicted"/>
<evidence type="ECO:0000313" key="3">
    <source>
        <dbReference type="Proteomes" id="UP001501578"/>
    </source>
</evidence>
<sequence length="184" mass="19332">MNRFWLAVVGLALLALGGFTLVRGLGALPQEFAPAHEPLVNGPVREVFHRFAPWIWWVVAAAAIVLALLALCWLYAQGRSTRLSTLRLGHGPGGGTEVAAGGVAQAVAAEVAASPAVLGASADLGGSPRHPTVRLRLVADERTPMSEIRRQLSGVAIPHVRDALETDRVPAVARVTLRPGQVAP</sequence>
<dbReference type="EMBL" id="BAAAHQ010000008">
    <property type="protein sequence ID" value="GAA0921856.1"/>
    <property type="molecule type" value="Genomic_DNA"/>
</dbReference>
<evidence type="ECO:0008006" key="4">
    <source>
        <dbReference type="Google" id="ProtNLM"/>
    </source>
</evidence>
<organism evidence="2 3">
    <name type="scientific">Nonomuraea longicatena</name>
    <dbReference type="NCBI Taxonomy" id="83682"/>
    <lineage>
        <taxon>Bacteria</taxon>
        <taxon>Bacillati</taxon>
        <taxon>Actinomycetota</taxon>
        <taxon>Actinomycetes</taxon>
        <taxon>Streptosporangiales</taxon>
        <taxon>Streptosporangiaceae</taxon>
        <taxon>Nonomuraea</taxon>
    </lineage>
</organism>
<protein>
    <recommendedName>
        <fullName evidence="4">Alkaline shock response membrane anchor protein AmaP</fullName>
    </recommendedName>
</protein>
<dbReference type="RefSeq" id="WP_343949544.1">
    <property type="nucleotide sequence ID" value="NZ_BAAAHQ010000008.1"/>
</dbReference>
<name>A0ABP3ZGU6_9ACTN</name>
<keyword evidence="1" id="KW-0812">Transmembrane</keyword>
<reference evidence="3" key="1">
    <citation type="journal article" date="2019" name="Int. J. Syst. Evol. Microbiol.">
        <title>The Global Catalogue of Microorganisms (GCM) 10K type strain sequencing project: providing services to taxonomists for standard genome sequencing and annotation.</title>
        <authorList>
            <consortium name="The Broad Institute Genomics Platform"/>
            <consortium name="The Broad Institute Genome Sequencing Center for Infectious Disease"/>
            <person name="Wu L."/>
            <person name="Ma J."/>
        </authorList>
    </citation>
    <scope>NUCLEOTIDE SEQUENCE [LARGE SCALE GENOMIC DNA]</scope>
    <source>
        <strain evidence="3">JCM 11136</strain>
    </source>
</reference>
<evidence type="ECO:0000313" key="2">
    <source>
        <dbReference type="EMBL" id="GAA0921856.1"/>
    </source>
</evidence>
<gene>
    <name evidence="2" type="ORF">GCM10009560_20910</name>
</gene>
<evidence type="ECO:0000256" key="1">
    <source>
        <dbReference type="SAM" id="Phobius"/>
    </source>
</evidence>
<keyword evidence="1" id="KW-0472">Membrane</keyword>
<accession>A0ABP3ZGU6</accession>
<keyword evidence="1" id="KW-1133">Transmembrane helix</keyword>
<dbReference type="Proteomes" id="UP001501578">
    <property type="component" value="Unassembled WGS sequence"/>
</dbReference>
<feature type="transmembrane region" description="Helical" evidence="1">
    <location>
        <begin position="54"/>
        <end position="76"/>
    </location>
</feature>
<comment type="caution">
    <text evidence="2">The sequence shown here is derived from an EMBL/GenBank/DDBJ whole genome shotgun (WGS) entry which is preliminary data.</text>
</comment>
<keyword evidence="3" id="KW-1185">Reference proteome</keyword>